<evidence type="ECO:0000256" key="1">
    <source>
        <dbReference type="SAM" id="MobiDB-lite"/>
    </source>
</evidence>
<dbReference type="Gene3D" id="1.20.840.10">
    <property type="entry name" value="Methyl-coenzyme M reductase, alpha/beta subunit, C-terminal"/>
    <property type="match status" value="1"/>
</dbReference>
<dbReference type="InterPro" id="IPR008924">
    <property type="entry name" value="Me_CoM_Rdtase_asu/bsu_C"/>
</dbReference>
<feature type="domain" description="Methyl-coenzyme M reductase alpha subunit C-terminal" evidence="2">
    <location>
        <begin position="89"/>
        <end position="147"/>
    </location>
</feature>
<protein>
    <submittedName>
        <fullName evidence="3">Methyl coenzyme M reductase alpha subunit</fullName>
    </submittedName>
</protein>
<feature type="region of interest" description="Disordered" evidence="1">
    <location>
        <begin position="1"/>
        <end position="27"/>
    </location>
</feature>
<sequence>ADAMEMSLIGPTTCAPEKPRPPTSHLPQKHAGVIQMAEILPARRARGPNEPGGIKFGHFADMVQTDRKYPHDPAKASLEVVGAGTMLFDQIWLGSYMSGGVGFTQYATAAYTDNILDDYTYYGMDYIKDKYKVDWKNPNEKDKVKGIPGRRQRCCNRGHPLWYGAVRAVPDRTRDPLRWLPACFGTGCCIRSDHCDLYWKFQCRPERLVPVHAPAQGRLVTSRILRIRPAGPVRFRKHRVPTVLTKAASE</sequence>
<dbReference type="GO" id="GO:0050524">
    <property type="term" value="F:coenzyme-B sulfoethylthiotransferase activity"/>
    <property type="evidence" value="ECO:0007669"/>
    <property type="project" value="InterPro"/>
</dbReference>
<dbReference type="GO" id="GO:0015948">
    <property type="term" value="P:methanogenesis"/>
    <property type="evidence" value="ECO:0007669"/>
    <property type="project" value="InterPro"/>
</dbReference>
<dbReference type="SUPFAM" id="SSF48081">
    <property type="entry name" value="Methyl-coenzyme M reductase alpha and beta chain C-terminal domain"/>
    <property type="match status" value="1"/>
</dbReference>
<dbReference type="InterPro" id="IPR009047">
    <property type="entry name" value="Me_CoM_Rdtase_asu_C"/>
</dbReference>
<dbReference type="EMBL" id="DQ680459">
    <property type="protein sequence ID" value="ABI18429.1"/>
    <property type="molecule type" value="Genomic_DNA"/>
</dbReference>
<dbReference type="Pfam" id="PF02249">
    <property type="entry name" value="MCR_alpha"/>
    <property type="match status" value="1"/>
</dbReference>
<evidence type="ECO:0000313" key="3">
    <source>
        <dbReference type="EMBL" id="ABI18429.1"/>
    </source>
</evidence>
<evidence type="ECO:0000259" key="2">
    <source>
        <dbReference type="Pfam" id="PF02249"/>
    </source>
</evidence>
<proteinExistence type="predicted"/>
<feature type="non-terminal residue" evidence="3">
    <location>
        <position position="1"/>
    </location>
</feature>
<accession>A1XVZ0</accession>
<organism evidence="3">
    <name type="scientific">uncultured methanogenic archaeon</name>
    <dbReference type="NCBI Taxonomy" id="198240"/>
    <lineage>
        <taxon>Archaea</taxon>
        <taxon>Methanobacteriati</taxon>
        <taxon>Methanobacteriota</taxon>
        <taxon>environmental samples</taxon>
    </lineage>
</organism>
<name>A1XVZ0_9EURY</name>
<dbReference type="AlphaFoldDB" id="A1XVZ0"/>
<reference evidence="3" key="1">
    <citation type="submission" date="2006-06" db="EMBL/GenBank/DDBJ databases">
        <title>Molecular characterization of the methanogenic community of an acidic bog and an anaerobic digester treating municipal wastewater sludge.</title>
        <authorList>
            <person name="Steinberg L.M."/>
            <person name="Speers A."/>
            <person name="Regan J.M."/>
        </authorList>
    </citation>
    <scope>NUCLEOTIDE SEQUENCE</scope>
</reference>
<gene>
    <name evidence="3" type="primary">mcrA</name>
</gene>
<feature type="non-terminal residue" evidence="3">
    <location>
        <position position="250"/>
    </location>
</feature>